<evidence type="ECO:0000313" key="3">
    <source>
        <dbReference type="Proteomes" id="UP001501692"/>
    </source>
</evidence>
<feature type="chain" id="PRO_5046298618" evidence="1">
    <location>
        <begin position="26"/>
        <end position="517"/>
    </location>
</feature>
<dbReference type="InterPro" id="IPR011990">
    <property type="entry name" value="TPR-like_helical_dom_sf"/>
</dbReference>
<organism evidence="2 3">
    <name type="scientific">Algibacter aquimarinus</name>
    <dbReference type="NCBI Taxonomy" id="1136748"/>
    <lineage>
        <taxon>Bacteria</taxon>
        <taxon>Pseudomonadati</taxon>
        <taxon>Bacteroidota</taxon>
        <taxon>Flavobacteriia</taxon>
        <taxon>Flavobacteriales</taxon>
        <taxon>Flavobacteriaceae</taxon>
        <taxon>Algibacter</taxon>
    </lineage>
</organism>
<sequence>MLNFKKKIMKKVLMLLTGVFFIAVSCTENFEEMNTNRNAVTAPQPGQLFNRIVTTPVFDYQRNVNLYADFYAQYWANTVSGFESGRYEYVDGWAFTGWNAFFVDGLANIKSLQRIYGDDPFYNNLMQVLEIWEVSEWARMLAYYGDLPYFENGFASKVPYNSERDIYYDLFDRLNNAVNAINSNDANQFIMPSADDLIYGWDLEKWKRFGNSMRLRLAMRISNVDPGKAQTEAAAAINAGVMQSNDDVAHIPAWVNGFYDYLRNMAIFWDNIRCSKTFTDMMYSQTSMEDPRARIWFNYKESSPMFGSETLEGVENGYNILPADANDFATMNESTTYIGFTGNDAEIDHYQPVMLYAEVIFLQAEAALRGWTGGDPTSIMQDGIRASMEFVGVEPAAATAYINEIPALSGSNEAQLKQLITQKYIANFPNGREAWVDFRRTDYPDLTLPIEGVSSAATVAAGTYVKRVRYPDNAFNTEADMLPADQNTIDTNRMDNRLWWDIADTKTKSNGLMNSNF</sequence>
<dbReference type="EMBL" id="BAABJK010000004">
    <property type="protein sequence ID" value="GAA4964267.1"/>
    <property type="molecule type" value="Genomic_DNA"/>
</dbReference>
<dbReference type="SUPFAM" id="SSF48452">
    <property type="entry name" value="TPR-like"/>
    <property type="match status" value="1"/>
</dbReference>
<reference evidence="3" key="1">
    <citation type="journal article" date="2019" name="Int. J. Syst. Evol. Microbiol.">
        <title>The Global Catalogue of Microorganisms (GCM) 10K type strain sequencing project: providing services to taxonomists for standard genome sequencing and annotation.</title>
        <authorList>
            <consortium name="The Broad Institute Genomics Platform"/>
            <consortium name="The Broad Institute Genome Sequencing Center for Infectious Disease"/>
            <person name="Wu L."/>
            <person name="Ma J."/>
        </authorList>
    </citation>
    <scope>NUCLEOTIDE SEQUENCE [LARGE SCALE GENOMIC DNA]</scope>
    <source>
        <strain evidence="3">JCM 18287</strain>
    </source>
</reference>
<proteinExistence type="predicted"/>
<feature type="signal peptide" evidence="1">
    <location>
        <begin position="1"/>
        <end position="25"/>
    </location>
</feature>
<evidence type="ECO:0000256" key="1">
    <source>
        <dbReference type="SAM" id="SignalP"/>
    </source>
</evidence>
<dbReference type="InterPro" id="IPR041662">
    <property type="entry name" value="SusD-like_2"/>
</dbReference>
<keyword evidence="1" id="KW-0732">Signal</keyword>
<name>A0ABP9H8V3_9FLAO</name>
<comment type="caution">
    <text evidence="2">The sequence shown here is derived from an EMBL/GenBank/DDBJ whole genome shotgun (WGS) entry which is preliminary data.</text>
</comment>
<gene>
    <name evidence="2" type="ORF">GCM10023315_11340</name>
</gene>
<dbReference type="PROSITE" id="PS51257">
    <property type="entry name" value="PROKAR_LIPOPROTEIN"/>
    <property type="match status" value="1"/>
</dbReference>
<keyword evidence="2" id="KW-0449">Lipoprotein</keyword>
<dbReference type="Gene3D" id="1.25.40.390">
    <property type="match status" value="1"/>
</dbReference>
<dbReference type="Pfam" id="PF12771">
    <property type="entry name" value="SusD-like_2"/>
    <property type="match status" value="1"/>
</dbReference>
<keyword evidence="3" id="KW-1185">Reference proteome</keyword>
<protein>
    <submittedName>
        <fullName evidence="2">SusD/RagB family nutrient-binding outer membrane lipoprotein</fullName>
    </submittedName>
</protein>
<dbReference type="Proteomes" id="UP001501692">
    <property type="component" value="Unassembled WGS sequence"/>
</dbReference>
<accession>A0ABP9H8V3</accession>
<evidence type="ECO:0000313" key="2">
    <source>
        <dbReference type="EMBL" id="GAA4964267.1"/>
    </source>
</evidence>